<protein>
    <recommendedName>
        <fullName evidence="2">C2H2-type domain-containing protein</fullName>
    </recommendedName>
</protein>
<organism evidence="3">
    <name type="scientific">Clastoptera arizonana</name>
    <name type="common">Arizona spittle bug</name>
    <dbReference type="NCBI Taxonomy" id="38151"/>
    <lineage>
        <taxon>Eukaryota</taxon>
        <taxon>Metazoa</taxon>
        <taxon>Ecdysozoa</taxon>
        <taxon>Arthropoda</taxon>
        <taxon>Hexapoda</taxon>
        <taxon>Insecta</taxon>
        <taxon>Pterygota</taxon>
        <taxon>Neoptera</taxon>
        <taxon>Paraneoptera</taxon>
        <taxon>Hemiptera</taxon>
        <taxon>Auchenorrhyncha</taxon>
        <taxon>Cercopoidea</taxon>
        <taxon>Clastopteridae</taxon>
        <taxon>Clastoptera</taxon>
    </lineage>
</organism>
<reference evidence="3" key="1">
    <citation type="submission" date="2015-12" db="EMBL/GenBank/DDBJ databases">
        <title>De novo transcriptome assembly of four potential Pierce s Disease insect vectors from Arizona vineyards.</title>
        <authorList>
            <person name="Tassone E.E."/>
        </authorList>
    </citation>
    <scope>NUCLEOTIDE SEQUENCE</scope>
</reference>
<dbReference type="AlphaFoldDB" id="A0A1B6D1I3"/>
<evidence type="ECO:0000256" key="1">
    <source>
        <dbReference type="PROSITE-ProRule" id="PRU00042"/>
    </source>
</evidence>
<dbReference type="InterPro" id="IPR013087">
    <property type="entry name" value="Znf_C2H2_type"/>
</dbReference>
<dbReference type="Gene3D" id="3.30.160.60">
    <property type="entry name" value="Classic Zinc Finger"/>
    <property type="match status" value="1"/>
</dbReference>
<sequence>MSAFSFICGYCDKVTKDKKSIQRHQLYSHHGETELIFDSKGDIINSTYSISESEKINNIIERTCNQDIEYDRESVLKLQYNCFYCKLDGSLCDLQTHCLEKHSNFKVEMFQYKYKCLETGCSTYLNSISCMVFHFNMKHVGLNYNFIKLKTLPEMNNLKLEGPGVVFKCPRCKVTKKLLKNLNQHLRKHFINYCCTVCEKEYKSFSTVKNHALFTHKLEIKSSEVYHNRSKDCMQAKKEIICIQEYSSVEENNAPKDNSINIQNIPSVNNSNNVFSEEISNDQDFRKIESKEQKDKYVCFLSNGKRLRLPSDVFKKIFKVYTPRIEVRYPKIIP</sequence>
<proteinExistence type="predicted"/>
<feature type="domain" description="C2H2-type" evidence="2">
    <location>
        <begin position="6"/>
        <end position="34"/>
    </location>
</feature>
<accession>A0A1B6D1I3</accession>
<gene>
    <name evidence="3" type="ORF">g.20238</name>
</gene>
<dbReference type="PROSITE" id="PS00028">
    <property type="entry name" value="ZINC_FINGER_C2H2_1"/>
    <property type="match status" value="1"/>
</dbReference>
<evidence type="ECO:0000259" key="2">
    <source>
        <dbReference type="PROSITE" id="PS50157"/>
    </source>
</evidence>
<keyword evidence="1" id="KW-0862">Zinc</keyword>
<dbReference type="PROSITE" id="PS50157">
    <property type="entry name" value="ZINC_FINGER_C2H2_2"/>
    <property type="match status" value="1"/>
</dbReference>
<keyword evidence="1" id="KW-0479">Metal-binding</keyword>
<keyword evidence="1" id="KW-0863">Zinc-finger</keyword>
<name>A0A1B6D1I3_9HEMI</name>
<evidence type="ECO:0000313" key="3">
    <source>
        <dbReference type="EMBL" id="JAS19540.1"/>
    </source>
</evidence>
<dbReference type="GO" id="GO:0008270">
    <property type="term" value="F:zinc ion binding"/>
    <property type="evidence" value="ECO:0007669"/>
    <property type="project" value="UniProtKB-KW"/>
</dbReference>
<dbReference type="SMART" id="SM00355">
    <property type="entry name" value="ZnF_C2H2"/>
    <property type="match status" value="5"/>
</dbReference>
<dbReference type="EMBL" id="GEDC01017758">
    <property type="protein sequence ID" value="JAS19540.1"/>
    <property type="molecule type" value="Transcribed_RNA"/>
</dbReference>